<reference evidence="3" key="1">
    <citation type="journal article" date="2014" name="Int. J. Syst. Evol. Microbiol.">
        <title>Complete genome sequence of Corynebacterium casei LMG S-19264T (=DSM 44701T), isolated from a smear-ripened cheese.</title>
        <authorList>
            <consortium name="US DOE Joint Genome Institute (JGI-PGF)"/>
            <person name="Walter F."/>
            <person name="Albersmeier A."/>
            <person name="Kalinowski J."/>
            <person name="Ruckert C."/>
        </authorList>
    </citation>
    <scope>NUCLEOTIDE SEQUENCE</scope>
    <source>
        <strain evidence="3">JCM 4834</strain>
    </source>
</reference>
<organism evidence="3 4">
    <name type="scientific">Streptomyces subrutilus</name>
    <dbReference type="NCBI Taxonomy" id="36818"/>
    <lineage>
        <taxon>Bacteria</taxon>
        <taxon>Bacillati</taxon>
        <taxon>Actinomycetota</taxon>
        <taxon>Actinomycetes</taxon>
        <taxon>Kitasatosporales</taxon>
        <taxon>Streptomycetaceae</taxon>
        <taxon>Streptomyces</taxon>
    </lineage>
</organism>
<dbReference type="InterPro" id="IPR029063">
    <property type="entry name" value="SAM-dependent_MTases_sf"/>
</dbReference>
<dbReference type="InterPro" id="IPR013216">
    <property type="entry name" value="Methyltransf_11"/>
</dbReference>
<dbReference type="AlphaFoldDB" id="A0A918RHM1"/>
<proteinExistence type="predicted"/>
<evidence type="ECO:0000313" key="3">
    <source>
        <dbReference type="EMBL" id="GGZ95393.1"/>
    </source>
</evidence>
<dbReference type="Proteomes" id="UP000634660">
    <property type="component" value="Unassembled WGS sequence"/>
</dbReference>
<comment type="caution">
    <text evidence="3">The sequence shown here is derived from an EMBL/GenBank/DDBJ whole genome shotgun (WGS) entry which is preliminary data.</text>
</comment>
<protein>
    <recommendedName>
        <fullName evidence="2">Methyltransferase type 11 domain-containing protein</fullName>
    </recommendedName>
</protein>
<dbReference type="EMBL" id="BMVX01000039">
    <property type="protein sequence ID" value="GGZ95393.1"/>
    <property type="molecule type" value="Genomic_DNA"/>
</dbReference>
<dbReference type="SUPFAM" id="SSF53335">
    <property type="entry name" value="S-adenosyl-L-methionine-dependent methyltransferases"/>
    <property type="match status" value="1"/>
</dbReference>
<sequence>MRRPGGPFRFLLTRRGMDLMDVRSLDDSAGEVDQGPVGPRPAHHGRPDPDIARFIADALGGARRVINVGAGSGSYESAARAVTAVEPSPSMRARRSVGLPRAVDAVAEDLPFADGEFDGAMTLFSVHQWSDVETGLRELRRVTRGPVVVLTCDPDRVRNFWLYGYAPEVLDTEARRHPSVATMAAALGGRGSVRAVPIPLDCTDGFNEAYYGRPEMLLDPAARQACSAWSFVDDGVRERFTTRLRADLDSGAWDERFGHLRGRPYYEGSLVLVRAVPEGEAEVPGPECHSSW</sequence>
<dbReference type="Gene3D" id="3.40.50.150">
    <property type="entry name" value="Vaccinia Virus protein VP39"/>
    <property type="match status" value="1"/>
</dbReference>
<reference evidence="3" key="2">
    <citation type="submission" date="2020-09" db="EMBL/GenBank/DDBJ databases">
        <authorList>
            <person name="Sun Q."/>
            <person name="Ohkuma M."/>
        </authorList>
    </citation>
    <scope>NUCLEOTIDE SEQUENCE</scope>
    <source>
        <strain evidence="3">JCM 4834</strain>
    </source>
</reference>
<feature type="region of interest" description="Disordered" evidence="1">
    <location>
        <begin position="26"/>
        <end position="48"/>
    </location>
</feature>
<dbReference type="Pfam" id="PF08241">
    <property type="entry name" value="Methyltransf_11"/>
    <property type="match status" value="1"/>
</dbReference>
<accession>A0A918RHM1</accession>
<feature type="domain" description="Methyltransferase type 11" evidence="2">
    <location>
        <begin position="67"/>
        <end position="144"/>
    </location>
</feature>
<name>A0A918RHM1_9ACTN</name>
<evidence type="ECO:0000256" key="1">
    <source>
        <dbReference type="SAM" id="MobiDB-lite"/>
    </source>
</evidence>
<dbReference type="GO" id="GO:0008757">
    <property type="term" value="F:S-adenosylmethionine-dependent methyltransferase activity"/>
    <property type="evidence" value="ECO:0007669"/>
    <property type="project" value="InterPro"/>
</dbReference>
<evidence type="ECO:0000259" key="2">
    <source>
        <dbReference type="Pfam" id="PF08241"/>
    </source>
</evidence>
<evidence type="ECO:0000313" key="4">
    <source>
        <dbReference type="Proteomes" id="UP000634660"/>
    </source>
</evidence>
<gene>
    <name evidence="3" type="ORF">GCM10010371_64160</name>
</gene>